<evidence type="ECO:0000256" key="3">
    <source>
        <dbReference type="ARBA" id="ARBA00022448"/>
    </source>
</evidence>
<evidence type="ECO:0000313" key="10">
    <source>
        <dbReference type="EMBL" id="MDI5949714.1"/>
    </source>
</evidence>
<feature type="coiled-coil region" evidence="8">
    <location>
        <begin position="156"/>
        <end position="183"/>
    </location>
</feature>
<comment type="similarity">
    <text evidence="2">Belongs to the outer membrane factor (OMF) (TC 1.B.17) family.</text>
</comment>
<evidence type="ECO:0000256" key="7">
    <source>
        <dbReference type="ARBA" id="ARBA00023237"/>
    </source>
</evidence>
<feature type="signal peptide" evidence="9">
    <location>
        <begin position="1"/>
        <end position="20"/>
    </location>
</feature>
<dbReference type="GO" id="GO:1990281">
    <property type="term" value="C:efflux pump complex"/>
    <property type="evidence" value="ECO:0007669"/>
    <property type="project" value="TreeGrafter"/>
</dbReference>
<keyword evidence="5" id="KW-0812">Transmembrane</keyword>
<evidence type="ECO:0000256" key="5">
    <source>
        <dbReference type="ARBA" id="ARBA00022692"/>
    </source>
</evidence>
<name>A0AAW6TJV2_9FLAO</name>
<dbReference type="InterPro" id="IPR051906">
    <property type="entry name" value="TolC-like"/>
</dbReference>
<dbReference type="AlphaFoldDB" id="A0AAW6TJV2"/>
<keyword evidence="11" id="KW-1185">Reference proteome</keyword>
<keyword evidence="7" id="KW-0998">Cell outer membrane</keyword>
<dbReference type="EMBL" id="JASCRY010000002">
    <property type="protein sequence ID" value="MDI5949714.1"/>
    <property type="molecule type" value="Genomic_DNA"/>
</dbReference>
<dbReference type="PANTHER" id="PTHR30026">
    <property type="entry name" value="OUTER MEMBRANE PROTEIN TOLC"/>
    <property type="match status" value="1"/>
</dbReference>
<feature type="chain" id="PRO_5043689513" evidence="9">
    <location>
        <begin position="21"/>
        <end position="448"/>
    </location>
</feature>
<reference evidence="10 11" key="1">
    <citation type="submission" date="2023-04" db="EMBL/GenBank/DDBJ databases">
        <title>Two novel species of Flavobacterium.</title>
        <authorList>
            <person name="Liu Q."/>
            <person name="Xin Y.-H."/>
        </authorList>
    </citation>
    <scope>NUCLEOTIDE SEQUENCE [LARGE SCALE GENOMIC DNA]</scope>
    <source>
        <strain evidence="10 11">LB2P87</strain>
    </source>
</reference>
<sequence>MKVSQLMLFGIFFIGISSVAAQEKTSLTLNEAINLAWTKSNEVTLANTKVKTKKYELQSTKNNQYPDLKLSGQYQRLANASVDFKINQNNSGSQEPLPIVNQLMIGQLNASVPVFSGFKIQNSIKVYENLYEAEMATASQTKEEIALRVIDYYAGLYKAQKTIELLKENQKSAQQRVNDFIELEKNGIIPKNDLLKSQLQASKIQLSLDETNNNLKIINFYLVTLLKLNPDTKLEIRESDFADFQMTNIPTNELPALENRKDLEAIRFQGKASEANIKIAKGSYYPAIAIIGGYTTLDLSNVITVQNAMNIGVGISYDLSAILKNGTLVKLAENRFLEVQNSEAILTDYIKVQVQKAIEDYDLALKQNVVYGQAVEQSSENYRIIKDKYDNGLSDTNDLLEADVEQLSSKINKALAQANTIQKYYELLSVTGQLSQTFNIPIAMGTKN</sequence>
<keyword evidence="3" id="KW-0813">Transport</keyword>
<keyword evidence="6" id="KW-0472">Membrane</keyword>
<comment type="caution">
    <text evidence="10">The sequence shown here is derived from an EMBL/GenBank/DDBJ whole genome shotgun (WGS) entry which is preliminary data.</text>
</comment>
<dbReference type="GO" id="GO:0015288">
    <property type="term" value="F:porin activity"/>
    <property type="evidence" value="ECO:0007669"/>
    <property type="project" value="TreeGrafter"/>
</dbReference>
<evidence type="ECO:0000313" key="11">
    <source>
        <dbReference type="Proteomes" id="UP001228643"/>
    </source>
</evidence>
<dbReference type="Gene3D" id="1.20.1600.10">
    <property type="entry name" value="Outer membrane efflux proteins (OEP)"/>
    <property type="match status" value="1"/>
</dbReference>
<protein>
    <submittedName>
        <fullName evidence="10">TolC family protein</fullName>
    </submittedName>
</protein>
<evidence type="ECO:0000256" key="8">
    <source>
        <dbReference type="SAM" id="Coils"/>
    </source>
</evidence>
<dbReference type="Pfam" id="PF02321">
    <property type="entry name" value="OEP"/>
    <property type="match status" value="2"/>
</dbReference>
<proteinExistence type="inferred from homology"/>
<accession>A0AAW6TJV2</accession>
<dbReference type="SUPFAM" id="SSF56954">
    <property type="entry name" value="Outer membrane efflux proteins (OEP)"/>
    <property type="match status" value="1"/>
</dbReference>
<organism evidence="10 11">
    <name type="scientific">Flavobacterium yafengii</name>
    <dbReference type="NCBI Taxonomy" id="3041253"/>
    <lineage>
        <taxon>Bacteria</taxon>
        <taxon>Pseudomonadati</taxon>
        <taxon>Bacteroidota</taxon>
        <taxon>Flavobacteriia</taxon>
        <taxon>Flavobacteriales</taxon>
        <taxon>Flavobacteriaceae</taxon>
        <taxon>Flavobacterium</taxon>
    </lineage>
</organism>
<gene>
    <name evidence="10" type="ORF">QLS97_08640</name>
</gene>
<keyword evidence="9" id="KW-0732">Signal</keyword>
<evidence type="ECO:0000256" key="2">
    <source>
        <dbReference type="ARBA" id="ARBA00007613"/>
    </source>
</evidence>
<evidence type="ECO:0000256" key="9">
    <source>
        <dbReference type="SAM" id="SignalP"/>
    </source>
</evidence>
<evidence type="ECO:0000256" key="6">
    <source>
        <dbReference type="ARBA" id="ARBA00023136"/>
    </source>
</evidence>
<dbReference type="GO" id="GO:0009279">
    <property type="term" value="C:cell outer membrane"/>
    <property type="evidence" value="ECO:0007669"/>
    <property type="project" value="UniProtKB-SubCell"/>
</dbReference>
<comment type="subcellular location">
    <subcellularLocation>
        <location evidence="1">Cell outer membrane</location>
    </subcellularLocation>
</comment>
<dbReference type="InterPro" id="IPR003423">
    <property type="entry name" value="OMP_efflux"/>
</dbReference>
<keyword evidence="8" id="KW-0175">Coiled coil</keyword>
<keyword evidence="4" id="KW-1134">Transmembrane beta strand</keyword>
<dbReference type="RefSeq" id="WP_282715930.1">
    <property type="nucleotide sequence ID" value="NZ_JASCRV010000002.1"/>
</dbReference>
<evidence type="ECO:0000256" key="1">
    <source>
        <dbReference type="ARBA" id="ARBA00004442"/>
    </source>
</evidence>
<dbReference type="PANTHER" id="PTHR30026:SF20">
    <property type="entry name" value="OUTER MEMBRANE PROTEIN TOLC"/>
    <property type="match status" value="1"/>
</dbReference>
<dbReference type="Proteomes" id="UP001228643">
    <property type="component" value="Unassembled WGS sequence"/>
</dbReference>
<evidence type="ECO:0000256" key="4">
    <source>
        <dbReference type="ARBA" id="ARBA00022452"/>
    </source>
</evidence>
<dbReference type="GO" id="GO:0015562">
    <property type="term" value="F:efflux transmembrane transporter activity"/>
    <property type="evidence" value="ECO:0007669"/>
    <property type="project" value="InterPro"/>
</dbReference>